<dbReference type="FunFam" id="3.10.400.20:FF:000002">
    <property type="entry name" value="Eukaryotic translation initiation factor 2D"/>
    <property type="match status" value="1"/>
</dbReference>
<dbReference type="CDD" id="cd21156">
    <property type="entry name" value="PUA_eIF2d-like"/>
    <property type="match status" value="1"/>
</dbReference>
<dbReference type="SUPFAM" id="SSF47592">
    <property type="entry name" value="SWIB/MDM2 domain"/>
    <property type="match status" value="1"/>
</dbReference>
<dbReference type="InterPro" id="IPR036885">
    <property type="entry name" value="SWIB_MDM2_dom_sf"/>
</dbReference>
<dbReference type="InterPro" id="IPR039757">
    <property type="entry name" value="EIF2D"/>
</dbReference>
<dbReference type="GO" id="GO:0003743">
    <property type="term" value="F:translation initiation factor activity"/>
    <property type="evidence" value="ECO:0007669"/>
    <property type="project" value="InterPro"/>
</dbReference>
<dbReference type="SUPFAM" id="SSF88697">
    <property type="entry name" value="PUA domain-like"/>
    <property type="match status" value="1"/>
</dbReference>
<dbReference type="AlphaFoldDB" id="A0AAW0UIC0"/>
<dbReference type="CDD" id="cd11608">
    <property type="entry name" value="eIF2D_C"/>
    <property type="match status" value="1"/>
</dbReference>
<feature type="domain" description="SUI1" evidence="3">
    <location>
        <begin position="507"/>
        <end position="581"/>
    </location>
</feature>
<dbReference type="InterPro" id="IPR057429">
    <property type="entry name" value="WH_eIF2D"/>
</dbReference>
<dbReference type="NCBIfam" id="TIGR00451">
    <property type="entry name" value="unchar_dom_2"/>
    <property type="match status" value="1"/>
</dbReference>
<feature type="region of interest" description="Disordered" evidence="2">
    <location>
        <begin position="244"/>
        <end position="277"/>
    </location>
</feature>
<feature type="compositionally biased region" description="Basic and acidic residues" evidence="2">
    <location>
        <begin position="260"/>
        <end position="271"/>
    </location>
</feature>
<organism evidence="4 5">
    <name type="scientific">Scylla paramamosain</name>
    <name type="common">Mud crab</name>
    <dbReference type="NCBI Taxonomy" id="85552"/>
    <lineage>
        <taxon>Eukaryota</taxon>
        <taxon>Metazoa</taxon>
        <taxon>Ecdysozoa</taxon>
        <taxon>Arthropoda</taxon>
        <taxon>Crustacea</taxon>
        <taxon>Multicrustacea</taxon>
        <taxon>Malacostraca</taxon>
        <taxon>Eumalacostraca</taxon>
        <taxon>Eucarida</taxon>
        <taxon>Decapoda</taxon>
        <taxon>Pleocyemata</taxon>
        <taxon>Brachyura</taxon>
        <taxon>Eubrachyura</taxon>
        <taxon>Portunoidea</taxon>
        <taxon>Portunidae</taxon>
        <taxon>Portuninae</taxon>
        <taxon>Scylla</taxon>
    </lineage>
</organism>
<keyword evidence="1" id="KW-0963">Cytoplasm</keyword>
<dbReference type="PANTHER" id="PTHR12217:SF4">
    <property type="entry name" value="EUKARYOTIC TRANSLATION INITIATION FACTOR 2D"/>
    <property type="match status" value="1"/>
</dbReference>
<dbReference type="PROSITE" id="PS50890">
    <property type="entry name" value="PUA"/>
    <property type="match status" value="1"/>
</dbReference>
<dbReference type="InterPro" id="IPR015947">
    <property type="entry name" value="PUA-like_sf"/>
</dbReference>
<dbReference type="InterPro" id="IPR048248">
    <property type="entry name" value="PUA_eIF2d-like"/>
</dbReference>
<sequence length="599" mass="66158">MFVKPFRIKSQTQLKGSDRKKLRVELGEAFPSLTADDLTILVPNKEDVVLIRMYCYKGESVLVYQVQKEPLFFVLEKEKKMYPTVYLLWRHPDLLHTFTTHPPVIGVLAGGADLMLPGIVTKGEMSPKSYGRFEKGFPVAVNTIENKAPMAVGVTALSSMDMYMAGKQGRGVSILHVYRDLLWEMGTKTPPPSLGVPDIVADTLVSPSETANVDIQEISDSNVDKEKEGELEQLMDETQKLELDGDGLTEGDGGGSASEPADHHHEEEHSHMPTATGPEAMDNLLLHCFLKAWKTSAKKIEIPILTSNFYRLHMVPACPDGATLDIKKSSYKKLSKFLNAMAKKDLIQVKEFPKGIENITAINWAHEDIKAFVVDLEETTAKPDPGKSNSGSGFVPPTIEEVYQVSGDTVAFFRACGRSKGDVLLSGEVRTLVTDYIKTKGLQKEGQKVVNLDPLLHETVVNRKEGYKETLRWDEIFSRMLGKMAPAARITRVGCAPIVRKGKLEPIELAVAKRSGNKKVTLVYNVHIYGIDEAEFAHQIQVGVAASTSVGPAEHKPQGTTQVLVQGNQVAFIGKLLLETYHLPRKYIRGLELAAKGKK</sequence>
<evidence type="ECO:0000313" key="5">
    <source>
        <dbReference type="Proteomes" id="UP001487740"/>
    </source>
</evidence>
<dbReference type="InterPro" id="IPR058886">
    <property type="entry name" value="SWIB_eIF2D"/>
</dbReference>
<keyword evidence="5" id="KW-1185">Reference proteome</keyword>
<dbReference type="Gene3D" id="3.10.400.20">
    <property type="match status" value="1"/>
</dbReference>
<evidence type="ECO:0000256" key="1">
    <source>
        <dbReference type="ARBA" id="ARBA00022490"/>
    </source>
</evidence>
<dbReference type="Pfam" id="PF17832">
    <property type="entry name" value="Pre-PUA"/>
    <property type="match status" value="1"/>
</dbReference>
<dbReference type="InterPro" id="IPR001950">
    <property type="entry name" value="SUI1"/>
</dbReference>
<dbReference type="GO" id="GO:0003723">
    <property type="term" value="F:RNA binding"/>
    <property type="evidence" value="ECO:0007669"/>
    <property type="project" value="InterPro"/>
</dbReference>
<evidence type="ECO:0000256" key="2">
    <source>
        <dbReference type="SAM" id="MobiDB-lite"/>
    </source>
</evidence>
<dbReference type="SUPFAM" id="SSF55159">
    <property type="entry name" value="eIF1-like"/>
    <property type="match status" value="1"/>
</dbReference>
<name>A0AAW0UIC0_SCYPA</name>
<dbReference type="PROSITE" id="PS50296">
    <property type="entry name" value="SUI1"/>
    <property type="match status" value="1"/>
</dbReference>
<dbReference type="GO" id="GO:0001731">
    <property type="term" value="P:formation of translation preinitiation complex"/>
    <property type="evidence" value="ECO:0007669"/>
    <property type="project" value="InterPro"/>
</dbReference>
<dbReference type="Pfam" id="PF26292">
    <property type="entry name" value="PUA_elF2D"/>
    <property type="match status" value="1"/>
</dbReference>
<dbReference type="Pfam" id="PF01253">
    <property type="entry name" value="SUI1"/>
    <property type="match status" value="1"/>
</dbReference>
<gene>
    <name evidence="4" type="ORF">O3P69_003484</name>
</gene>
<dbReference type="Proteomes" id="UP001487740">
    <property type="component" value="Unassembled WGS sequence"/>
</dbReference>
<dbReference type="EMBL" id="JARAKH010000011">
    <property type="protein sequence ID" value="KAK8399414.1"/>
    <property type="molecule type" value="Genomic_DNA"/>
</dbReference>
<dbReference type="InterPro" id="IPR039759">
    <property type="entry name" value="eIF2D_SUI1"/>
</dbReference>
<dbReference type="InterPro" id="IPR004521">
    <property type="entry name" value="Uncharacterised_CHP00451"/>
</dbReference>
<comment type="caution">
    <text evidence="4">The sequence shown here is derived from an EMBL/GenBank/DDBJ whole genome shotgun (WGS) entry which is preliminary data.</text>
</comment>
<dbReference type="InterPro" id="IPR041366">
    <property type="entry name" value="Pre-PUA"/>
</dbReference>
<dbReference type="InterPro" id="IPR048247">
    <property type="entry name" value="eIF2D_N"/>
</dbReference>
<dbReference type="InterPro" id="IPR036877">
    <property type="entry name" value="SUI1_dom_sf"/>
</dbReference>
<evidence type="ECO:0000313" key="4">
    <source>
        <dbReference type="EMBL" id="KAK8399414.1"/>
    </source>
</evidence>
<accession>A0AAW0UIC0</accession>
<protein>
    <recommendedName>
        <fullName evidence="3">SUI1 domain-containing protein</fullName>
    </recommendedName>
</protein>
<dbReference type="Pfam" id="PF26291">
    <property type="entry name" value="SWIB_eIF2D"/>
    <property type="match status" value="1"/>
</dbReference>
<evidence type="ECO:0000259" key="3">
    <source>
        <dbReference type="PROSITE" id="PS50296"/>
    </source>
</evidence>
<proteinExistence type="predicted"/>
<dbReference type="PANTHER" id="PTHR12217">
    <property type="entry name" value="EUKARYOTIC TRANSLATION INITIATION FACTOR 2D"/>
    <property type="match status" value="1"/>
</dbReference>
<dbReference type="CDD" id="cd11610">
    <property type="entry name" value="eIF2D_N"/>
    <property type="match status" value="1"/>
</dbReference>
<reference evidence="4 5" key="1">
    <citation type="submission" date="2023-03" db="EMBL/GenBank/DDBJ databases">
        <title>High-quality genome of Scylla paramamosain provides insights in environmental adaptation.</title>
        <authorList>
            <person name="Zhang L."/>
        </authorList>
    </citation>
    <scope>NUCLEOTIDE SEQUENCE [LARGE SCALE GENOMIC DNA]</scope>
    <source>
        <strain evidence="4">LZ_2023a</strain>
        <tissue evidence="4">Muscle</tissue>
    </source>
</reference>
<dbReference type="Pfam" id="PF25304">
    <property type="entry name" value="WHD_eIF2D"/>
    <property type="match status" value="1"/>
</dbReference>